<dbReference type="GO" id="GO:0016491">
    <property type="term" value="F:oxidoreductase activity"/>
    <property type="evidence" value="ECO:0007669"/>
    <property type="project" value="UniProtKB-KW"/>
</dbReference>
<reference evidence="6" key="1">
    <citation type="journal article" date="2015" name="Nature">
        <title>Complex archaea that bridge the gap between prokaryotes and eukaryotes.</title>
        <authorList>
            <person name="Spang A."/>
            <person name="Saw J.H."/>
            <person name="Jorgensen S.L."/>
            <person name="Zaremba-Niedzwiedzka K."/>
            <person name="Martijn J."/>
            <person name="Lind A.E."/>
            <person name="van Eijk R."/>
            <person name="Schleper C."/>
            <person name="Guy L."/>
            <person name="Ettema T.J."/>
        </authorList>
    </citation>
    <scope>NUCLEOTIDE SEQUENCE</scope>
</reference>
<name>A0A0F8YZH5_9ZZZZ</name>
<proteinExistence type="predicted"/>
<dbReference type="Pfam" id="PF12831">
    <property type="entry name" value="FAD_oxidored"/>
    <property type="match status" value="1"/>
</dbReference>
<sequence>QGQMMKQIEVPARMIPVMADTDVLVIGSGPAGLAAALAAARMGVDTMLVERYGCFGGNTTHAMQESVAWYRHERTVDAGGIQHEFEDRAKQMGASRSSKMIDESINTVEAKLH</sequence>
<dbReference type="GO" id="GO:0046872">
    <property type="term" value="F:metal ion binding"/>
    <property type="evidence" value="ECO:0007669"/>
    <property type="project" value="UniProtKB-KW"/>
</dbReference>
<feature type="non-terminal residue" evidence="6">
    <location>
        <position position="1"/>
    </location>
</feature>
<keyword evidence="1" id="KW-0004">4Fe-4S</keyword>
<organism evidence="6">
    <name type="scientific">marine sediment metagenome</name>
    <dbReference type="NCBI Taxonomy" id="412755"/>
    <lineage>
        <taxon>unclassified sequences</taxon>
        <taxon>metagenomes</taxon>
        <taxon>ecological metagenomes</taxon>
    </lineage>
</organism>
<dbReference type="EMBL" id="LAZR01050666">
    <property type="protein sequence ID" value="KKK86847.1"/>
    <property type="molecule type" value="Genomic_DNA"/>
</dbReference>
<dbReference type="InterPro" id="IPR036188">
    <property type="entry name" value="FAD/NAD-bd_sf"/>
</dbReference>
<protein>
    <recommendedName>
        <fullName evidence="7">FAD/NAD(P)-binding domain-containing protein</fullName>
    </recommendedName>
</protein>
<evidence type="ECO:0000256" key="4">
    <source>
        <dbReference type="ARBA" id="ARBA00023004"/>
    </source>
</evidence>
<evidence type="ECO:0000256" key="3">
    <source>
        <dbReference type="ARBA" id="ARBA00023002"/>
    </source>
</evidence>
<evidence type="ECO:0000313" key="6">
    <source>
        <dbReference type="EMBL" id="KKK86847.1"/>
    </source>
</evidence>
<accession>A0A0F8YZH5</accession>
<dbReference type="GO" id="GO:0051539">
    <property type="term" value="F:4 iron, 4 sulfur cluster binding"/>
    <property type="evidence" value="ECO:0007669"/>
    <property type="project" value="UniProtKB-KW"/>
</dbReference>
<gene>
    <name evidence="6" type="ORF">LCGC14_2759140</name>
</gene>
<dbReference type="PANTHER" id="PTHR43498">
    <property type="entry name" value="FERREDOXIN:COB-COM HETERODISULFIDE REDUCTASE SUBUNIT A"/>
    <property type="match status" value="1"/>
</dbReference>
<dbReference type="Gene3D" id="3.50.50.60">
    <property type="entry name" value="FAD/NAD(P)-binding domain"/>
    <property type="match status" value="1"/>
</dbReference>
<evidence type="ECO:0008006" key="7">
    <source>
        <dbReference type="Google" id="ProtNLM"/>
    </source>
</evidence>
<evidence type="ECO:0000256" key="2">
    <source>
        <dbReference type="ARBA" id="ARBA00022723"/>
    </source>
</evidence>
<dbReference type="AlphaFoldDB" id="A0A0F8YZH5"/>
<evidence type="ECO:0000256" key="1">
    <source>
        <dbReference type="ARBA" id="ARBA00022485"/>
    </source>
</evidence>
<dbReference type="InterPro" id="IPR039650">
    <property type="entry name" value="HdrA-like"/>
</dbReference>
<dbReference type="PANTHER" id="PTHR43498:SF1">
    <property type="entry name" value="COB--COM HETERODISULFIDE REDUCTASE IRON-SULFUR SUBUNIT A"/>
    <property type="match status" value="1"/>
</dbReference>
<keyword evidence="4" id="KW-0408">Iron</keyword>
<comment type="caution">
    <text evidence="6">The sequence shown here is derived from an EMBL/GenBank/DDBJ whole genome shotgun (WGS) entry which is preliminary data.</text>
</comment>
<evidence type="ECO:0000256" key="5">
    <source>
        <dbReference type="ARBA" id="ARBA00023014"/>
    </source>
</evidence>
<keyword evidence="2" id="KW-0479">Metal-binding</keyword>
<keyword evidence="3" id="KW-0560">Oxidoreductase</keyword>
<keyword evidence="5" id="KW-0411">Iron-sulfur</keyword>
<dbReference type="SUPFAM" id="SSF51905">
    <property type="entry name" value="FAD/NAD(P)-binding domain"/>
    <property type="match status" value="1"/>
</dbReference>